<evidence type="ECO:0000313" key="6">
    <source>
        <dbReference type="EMBL" id="MCK2220473.1"/>
    </source>
</evidence>
<organism evidence="6 7">
    <name type="scientific">Actinomadura luzonensis</name>
    <dbReference type="NCBI Taxonomy" id="2805427"/>
    <lineage>
        <taxon>Bacteria</taxon>
        <taxon>Bacillati</taxon>
        <taxon>Actinomycetota</taxon>
        <taxon>Actinomycetes</taxon>
        <taxon>Streptosporangiales</taxon>
        <taxon>Thermomonosporaceae</taxon>
        <taxon>Actinomadura</taxon>
    </lineage>
</organism>
<protein>
    <submittedName>
        <fullName evidence="6">Transposase</fullName>
    </submittedName>
</protein>
<dbReference type="Pfam" id="PF00872">
    <property type="entry name" value="Transposase_mut"/>
    <property type="match status" value="1"/>
</dbReference>
<sequence>MSRPLQRGGLGRHGETGLSDGLKGLSQAIGSVWQQAVVQTCVVHMG</sequence>
<evidence type="ECO:0000256" key="4">
    <source>
        <dbReference type="ARBA" id="ARBA00023125"/>
    </source>
</evidence>
<proteinExistence type="inferred from homology"/>
<keyword evidence="5" id="KW-0233">DNA recombination</keyword>
<reference evidence="6 7" key="1">
    <citation type="submission" date="2022-04" db="EMBL/GenBank/DDBJ databases">
        <title>Genome draft of Actinomadura sp. ATCC 31491.</title>
        <authorList>
            <person name="Shi X."/>
            <person name="Du Y."/>
        </authorList>
    </citation>
    <scope>NUCLEOTIDE SEQUENCE [LARGE SCALE GENOMIC DNA]</scope>
    <source>
        <strain evidence="6 7">ATCC 31491</strain>
    </source>
</reference>
<dbReference type="InterPro" id="IPR001207">
    <property type="entry name" value="Transposase_mutator"/>
</dbReference>
<gene>
    <name evidence="6" type="ORF">MF672_042710</name>
</gene>
<name>A0ABT0G7U5_9ACTN</name>
<evidence type="ECO:0000256" key="5">
    <source>
        <dbReference type="ARBA" id="ARBA00023172"/>
    </source>
</evidence>
<keyword evidence="3" id="KW-0815">Transposition</keyword>
<comment type="function">
    <text evidence="1">Required for the transposition of the insertion element.</text>
</comment>
<evidence type="ECO:0000256" key="2">
    <source>
        <dbReference type="ARBA" id="ARBA00010961"/>
    </source>
</evidence>
<keyword evidence="4" id="KW-0238">DNA-binding</keyword>
<comment type="similarity">
    <text evidence="2">Belongs to the transposase mutator family.</text>
</comment>
<keyword evidence="7" id="KW-1185">Reference proteome</keyword>
<dbReference type="Proteomes" id="UP001317259">
    <property type="component" value="Unassembled WGS sequence"/>
</dbReference>
<dbReference type="EMBL" id="JAKRKC020000002">
    <property type="protein sequence ID" value="MCK2220473.1"/>
    <property type="molecule type" value="Genomic_DNA"/>
</dbReference>
<comment type="caution">
    <text evidence="6">The sequence shown here is derived from an EMBL/GenBank/DDBJ whole genome shotgun (WGS) entry which is preliminary data.</text>
</comment>
<evidence type="ECO:0000256" key="1">
    <source>
        <dbReference type="ARBA" id="ARBA00002190"/>
    </source>
</evidence>
<evidence type="ECO:0000256" key="3">
    <source>
        <dbReference type="ARBA" id="ARBA00022578"/>
    </source>
</evidence>
<accession>A0ABT0G7U5</accession>
<evidence type="ECO:0000313" key="7">
    <source>
        <dbReference type="Proteomes" id="UP001317259"/>
    </source>
</evidence>